<dbReference type="PROSITE" id="PS50110">
    <property type="entry name" value="RESPONSE_REGULATORY"/>
    <property type="match status" value="1"/>
</dbReference>
<dbReference type="GO" id="GO:0000160">
    <property type="term" value="P:phosphorelay signal transduction system"/>
    <property type="evidence" value="ECO:0007669"/>
    <property type="project" value="InterPro"/>
</dbReference>
<dbReference type="AlphaFoldDB" id="A0A0X8X0C8"/>
<dbReference type="PANTHER" id="PTHR44591">
    <property type="entry name" value="STRESS RESPONSE REGULATOR PROTEIN 1"/>
    <property type="match status" value="1"/>
</dbReference>
<dbReference type="GO" id="GO:0003677">
    <property type="term" value="F:DNA binding"/>
    <property type="evidence" value="ECO:0007669"/>
    <property type="project" value="UniProtKB-KW"/>
</dbReference>
<dbReference type="InterPro" id="IPR001789">
    <property type="entry name" value="Sig_transdc_resp-reg_receiver"/>
</dbReference>
<protein>
    <submittedName>
        <fullName evidence="1">Polar-differentiation response regulator DivK</fullName>
    </submittedName>
</protein>
<dbReference type="PANTHER" id="PTHR44591:SF3">
    <property type="entry name" value="RESPONSE REGULATORY DOMAIN-CONTAINING PROTEIN"/>
    <property type="match status" value="1"/>
</dbReference>
<dbReference type="SUPFAM" id="SSF52172">
    <property type="entry name" value="CheY-like"/>
    <property type="match status" value="1"/>
</dbReference>
<dbReference type="EMBL" id="AP017313">
    <property type="protein sequence ID" value="BAU53356.1"/>
    <property type="molecule type" value="Genomic_DNA"/>
</dbReference>
<dbReference type="RefSeq" id="WP_096350873.1">
    <property type="nucleotide sequence ID" value="NZ_AP017313.1"/>
</dbReference>
<reference evidence="1 2" key="1">
    <citation type="submission" date="2015-12" db="EMBL/GenBank/DDBJ databases">
        <title>Genome sequence of Mucilaginibacter gotjawali.</title>
        <authorList>
            <person name="Lee J.S."/>
            <person name="Lee K.C."/>
            <person name="Kim K.K."/>
            <person name="Lee B.W."/>
        </authorList>
    </citation>
    <scope>NUCLEOTIDE SEQUENCE [LARGE SCALE GENOMIC DNA]</scope>
    <source>
        <strain evidence="1 2">SA3-7</strain>
    </source>
</reference>
<accession>A0A0X8X0C8</accession>
<gene>
    <name evidence="1" type="primary">divK</name>
    <name evidence="1" type="ORF">MgSA37_01523</name>
</gene>
<dbReference type="InterPro" id="IPR050595">
    <property type="entry name" value="Bact_response_regulator"/>
</dbReference>
<dbReference type="Pfam" id="PF00072">
    <property type="entry name" value="Response_reg"/>
    <property type="match status" value="1"/>
</dbReference>
<sequence>MKKLLLVKNDEDTIEIIEIMYQNSGYEVIKAPEQVNAGMITEINPDIIVLDHYYNDGYGTELYAEIRANEQIKHIPVLICSGHYDLDSLEKVSSANGFITKPFDTYSFLKLVDNLAL</sequence>
<dbReference type="Gene3D" id="3.40.50.2300">
    <property type="match status" value="1"/>
</dbReference>
<dbReference type="Proteomes" id="UP000218263">
    <property type="component" value="Chromosome"/>
</dbReference>
<evidence type="ECO:0000313" key="1">
    <source>
        <dbReference type="EMBL" id="BAU53356.1"/>
    </source>
</evidence>
<organism evidence="1 2">
    <name type="scientific">Mucilaginibacter gotjawali</name>
    <dbReference type="NCBI Taxonomy" id="1550579"/>
    <lineage>
        <taxon>Bacteria</taxon>
        <taxon>Pseudomonadati</taxon>
        <taxon>Bacteroidota</taxon>
        <taxon>Sphingobacteriia</taxon>
        <taxon>Sphingobacteriales</taxon>
        <taxon>Sphingobacteriaceae</taxon>
        <taxon>Mucilaginibacter</taxon>
    </lineage>
</organism>
<dbReference type="InterPro" id="IPR011006">
    <property type="entry name" value="CheY-like_superfamily"/>
</dbReference>
<dbReference type="KEGG" id="mgot:MgSA37_01523"/>
<name>A0A0X8X0C8_9SPHI</name>
<proteinExistence type="predicted"/>
<keyword evidence="2" id="KW-1185">Reference proteome</keyword>
<dbReference type="OrthoDB" id="5432534at2"/>
<evidence type="ECO:0000313" key="2">
    <source>
        <dbReference type="Proteomes" id="UP000218263"/>
    </source>
</evidence>